<evidence type="ECO:0000256" key="1">
    <source>
        <dbReference type="ARBA" id="ARBA00023054"/>
    </source>
</evidence>
<evidence type="ECO:0000256" key="3">
    <source>
        <dbReference type="PROSITE-ProRule" id="PRU00335"/>
    </source>
</evidence>
<keyword evidence="1" id="KW-0175">Coiled coil</keyword>
<keyword evidence="2 3" id="KW-0238">DNA-binding</keyword>
<comment type="caution">
    <text evidence="5">The sequence shown here is derived from an EMBL/GenBank/DDBJ whole genome shotgun (WGS) entry which is preliminary data.</text>
</comment>
<dbReference type="InterPro" id="IPR009057">
    <property type="entry name" value="Homeodomain-like_sf"/>
</dbReference>
<dbReference type="Proteomes" id="UP000185770">
    <property type="component" value="Unassembled WGS sequence"/>
</dbReference>
<feature type="domain" description="HTH tetR-type" evidence="4">
    <location>
        <begin position="9"/>
        <end position="69"/>
    </location>
</feature>
<feature type="DNA-binding region" description="H-T-H motif" evidence="3">
    <location>
        <begin position="32"/>
        <end position="51"/>
    </location>
</feature>
<dbReference type="AlphaFoldDB" id="A0A1Q4NXQ7"/>
<dbReference type="PANTHER" id="PTHR30055">
    <property type="entry name" value="HTH-TYPE TRANSCRIPTIONAL REGULATOR RUTR"/>
    <property type="match status" value="1"/>
</dbReference>
<dbReference type="GO" id="GO:0003700">
    <property type="term" value="F:DNA-binding transcription factor activity"/>
    <property type="evidence" value="ECO:0007669"/>
    <property type="project" value="TreeGrafter"/>
</dbReference>
<name>A0A1Q4NXQ7_SERMA</name>
<evidence type="ECO:0000313" key="6">
    <source>
        <dbReference type="Proteomes" id="UP000185770"/>
    </source>
</evidence>
<dbReference type="SUPFAM" id="SSF46689">
    <property type="entry name" value="Homeodomain-like"/>
    <property type="match status" value="1"/>
</dbReference>
<gene>
    <name evidence="5" type="ORF">BHU62_16310</name>
</gene>
<dbReference type="PRINTS" id="PR00455">
    <property type="entry name" value="HTHTETR"/>
</dbReference>
<accession>A0A1Q4NXQ7</accession>
<evidence type="ECO:0000259" key="4">
    <source>
        <dbReference type="PROSITE" id="PS50977"/>
    </source>
</evidence>
<sequence>MRRRTRAPQVRRAALLDAAEKLFLTHGVTTTSVEEIAAAAQVAKGTFYLYFKSRDAILNALQQRFMSAFCVRIEQAQMACEPKDWDARLNAWFLCALEGLLGQVMLHDMLFHDVRPADDRQLMANNPVIGQLTELLHAGVRAGAWELADARSMAIMMFHAMHGLADEAVAQGKAEQRVSLAYQLAQTFGKALRPATAAAT</sequence>
<evidence type="ECO:0000256" key="2">
    <source>
        <dbReference type="ARBA" id="ARBA00023125"/>
    </source>
</evidence>
<dbReference type="InterPro" id="IPR001647">
    <property type="entry name" value="HTH_TetR"/>
</dbReference>
<evidence type="ECO:0000313" key="5">
    <source>
        <dbReference type="EMBL" id="OKB65667.1"/>
    </source>
</evidence>
<protein>
    <recommendedName>
        <fullName evidence="4">HTH tetR-type domain-containing protein</fullName>
    </recommendedName>
</protein>
<dbReference type="EMBL" id="MJAO01000016">
    <property type="protein sequence ID" value="OKB65667.1"/>
    <property type="molecule type" value="Genomic_DNA"/>
</dbReference>
<dbReference type="Pfam" id="PF00440">
    <property type="entry name" value="TetR_N"/>
    <property type="match status" value="1"/>
</dbReference>
<organism evidence="5 6">
    <name type="scientific">Serratia marcescens</name>
    <dbReference type="NCBI Taxonomy" id="615"/>
    <lineage>
        <taxon>Bacteria</taxon>
        <taxon>Pseudomonadati</taxon>
        <taxon>Pseudomonadota</taxon>
        <taxon>Gammaproteobacteria</taxon>
        <taxon>Enterobacterales</taxon>
        <taxon>Yersiniaceae</taxon>
        <taxon>Serratia</taxon>
    </lineage>
</organism>
<dbReference type="GO" id="GO:0000976">
    <property type="term" value="F:transcription cis-regulatory region binding"/>
    <property type="evidence" value="ECO:0007669"/>
    <property type="project" value="TreeGrafter"/>
</dbReference>
<proteinExistence type="predicted"/>
<dbReference type="Gene3D" id="1.10.357.10">
    <property type="entry name" value="Tetracycline Repressor, domain 2"/>
    <property type="match status" value="1"/>
</dbReference>
<dbReference type="InterPro" id="IPR050109">
    <property type="entry name" value="HTH-type_TetR-like_transc_reg"/>
</dbReference>
<dbReference type="PROSITE" id="PS50977">
    <property type="entry name" value="HTH_TETR_2"/>
    <property type="match status" value="1"/>
</dbReference>
<reference evidence="5 6" key="1">
    <citation type="submission" date="2016-09" db="EMBL/GenBank/DDBJ databases">
        <title>Serratia marcescens MSU-97 and epiphytic antimycotic-producing bacteria.</title>
        <authorList>
            <person name="Matilla M.A."/>
        </authorList>
    </citation>
    <scope>NUCLEOTIDE SEQUENCE [LARGE SCALE GENOMIC DNA]</scope>
    <source>
        <strain evidence="5 6">MSU-97</strain>
    </source>
</reference>
<dbReference type="PANTHER" id="PTHR30055:SF183">
    <property type="entry name" value="NUCLEOID OCCLUSION FACTOR SLMA"/>
    <property type="match status" value="1"/>
</dbReference>